<dbReference type="STRING" id="399736.SAMN04489720_0122"/>
<evidence type="ECO:0000313" key="3">
    <source>
        <dbReference type="Proteomes" id="UP000198822"/>
    </source>
</evidence>
<dbReference type="RefSeq" id="WP_157674602.1">
    <property type="nucleotide sequence ID" value="NZ_LT629695.1"/>
</dbReference>
<name>A0A1G7ZUQ6_9MICO</name>
<dbReference type="Pfam" id="PF11292">
    <property type="entry name" value="DUF3093"/>
    <property type="match status" value="1"/>
</dbReference>
<dbReference type="OrthoDB" id="3217020at2"/>
<feature type="transmembrane region" description="Helical" evidence="1">
    <location>
        <begin position="37"/>
        <end position="60"/>
    </location>
</feature>
<organism evidence="2 3">
    <name type="scientific">Agrococcus jejuensis</name>
    <dbReference type="NCBI Taxonomy" id="399736"/>
    <lineage>
        <taxon>Bacteria</taxon>
        <taxon>Bacillati</taxon>
        <taxon>Actinomycetota</taxon>
        <taxon>Actinomycetes</taxon>
        <taxon>Micrococcales</taxon>
        <taxon>Microbacteriaceae</taxon>
        <taxon>Agrococcus</taxon>
    </lineage>
</organism>
<dbReference type="AlphaFoldDB" id="A0A1G7ZUQ6"/>
<evidence type="ECO:0000313" key="2">
    <source>
        <dbReference type="EMBL" id="SDH12418.1"/>
    </source>
</evidence>
<gene>
    <name evidence="2" type="ORF">SAMN04489720_0122</name>
</gene>
<sequence>MRHRERLLPPVWLFAVCLLVVPAAVLVFLPIDPVWGWIVAIVLYLGVAGGLVVAAPVVAVDDATLSAGRARIPLAALGEPQVLDRAGSYAVLHADWDARAFHSTVPWTPLLVRIPVVDDADPTTAWVLSTRRPEALAAAIRDARA</sequence>
<dbReference type="Proteomes" id="UP000198822">
    <property type="component" value="Chromosome I"/>
</dbReference>
<evidence type="ECO:0000256" key="1">
    <source>
        <dbReference type="SAM" id="Phobius"/>
    </source>
</evidence>
<keyword evidence="1" id="KW-1133">Transmembrane helix</keyword>
<keyword evidence="1" id="KW-0472">Membrane</keyword>
<keyword evidence="3" id="KW-1185">Reference proteome</keyword>
<dbReference type="EMBL" id="LT629695">
    <property type="protein sequence ID" value="SDH12418.1"/>
    <property type="molecule type" value="Genomic_DNA"/>
</dbReference>
<feature type="transmembrane region" description="Helical" evidence="1">
    <location>
        <begin position="12"/>
        <end position="31"/>
    </location>
</feature>
<protein>
    <recommendedName>
        <fullName evidence="4">DUF3093 domain-containing protein</fullName>
    </recommendedName>
</protein>
<evidence type="ECO:0008006" key="4">
    <source>
        <dbReference type="Google" id="ProtNLM"/>
    </source>
</evidence>
<proteinExistence type="predicted"/>
<accession>A0A1G7ZUQ6</accession>
<reference evidence="3" key="1">
    <citation type="submission" date="2016-10" db="EMBL/GenBank/DDBJ databases">
        <authorList>
            <person name="Varghese N."/>
            <person name="Submissions S."/>
        </authorList>
    </citation>
    <scope>NUCLEOTIDE SEQUENCE [LARGE SCALE GENOMIC DNA]</scope>
    <source>
        <strain evidence="3">DSM 22002</strain>
    </source>
</reference>
<dbReference type="InterPro" id="IPR021443">
    <property type="entry name" value="DUF3093"/>
</dbReference>
<keyword evidence="1" id="KW-0812">Transmembrane</keyword>